<feature type="region of interest" description="Disordered" evidence="1">
    <location>
        <begin position="1"/>
        <end position="30"/>
    </location>
</feature>
<feature type="compositionally biased region" description="Basic residues" evidence="1">
    <location>
        <begin position="428"/>
        <end position="437"/>
    </location>
</feature>
<feature type="compositionally biased region" description="Polar residues" evidence="1">
    <location>
        <begin position="395"/>
        <end position="407"/>
    </location>
</feature>
<dbReference type="EMBL" id="JWIN03000017">
    <property type="protein sequence ID" value="KAB1264460.1"/>
    <property type="molecule type" value="Genomic_DNA"/>
</dbReference>
<sequence length="512" mass="54738">MRTGGPGQAGLLRTGAQSGLRPREKAGLGAPPASGLCACAWSLTCQVGVMDRKEGEEVAWQEEERAASQTMGKPPPRPRAFLWASTWSLGGDPGLGPRGGRPLCSSRCSAENRSVASSLGLQGPSGAVYTGRAPVPWPCNLSKLPSMTLPQAHWIPATCLPPFFRGDEMIPQHPVSRGLHAPLMHHYFPGLCRVPDVGAGLRPSPSLGNPSPKLSLPDSRQLKAREGEEDGGTTSGATWSSRPLPSPPHKCQLLIQGPGFTAPWPHCSRNEVTRKKLSWPRQPAGSTDLHKAHGAAVVREREEEGNERFMPLPRQGWGDACVWLKPQQLSKGTRREEAGSGPRTQAAYTPPLGASAPLILPAPPQEMLWAPIDKRRGSEENVLHSEAAPHLTAPGTKNTANMGSTDTGAGGPGGGARGRHLKEGTGGKRSHGRRRPRLVTPSDSPPIRTACCHLPRAARASQAGAEAPGSRGRRYNLGWQDAQATPWARKEHLETGRCPMGPESLAVRRREY</sequence>
<feature type="region of interest" description="Disordered" evidence="1">
    <location>
        <begin position="379"/>
        <end position="448"/>
    </location>
</feature>
<feature type="region of interest" description="Disordered" evidence="1">
    <location>
        <begin position="329"/>
        <end position="350"/>
    </location>
</feature>
<protein>
    <submittedName>
        <fullName evidence="2">Uncharacterized protein</fullName>
    </submittedName>
</protein>
<keyword evidence="3" id="KW-1185">Reference proteome</keyword>
<evidence type="ECO:0000313" key="2">
    <source>
        <dbReference type="EMBL" id="KAB1264460.1"/>
    </source>
</evidence>
<gene>
    <name evidence="2" type="ORF">Cadr_000020688</name>
</gene>
<feature type="region of interest" description="Disordered" evidence="1">
    <location>
        <begin position="459"/>
        <end position="478"/>
    </location>
</feature>
<reference evidence="2 3" key="1">
    <citation type="journal article" date="2019" name="Mol. Ecol. Resour.">
        <title>Improving Illumina assemblies with Hi-C and long reads: an example with the North African dromedary.</title>
        <authorList>
            <person name="Elbers J.P."/>
            <person name="Rogers M.F."/>
            <person name="Perelman P.L."/>
            <person name="Proskuryakova A.A."/>
            <person name="Serdyukova N.A."/>
            <person name="Johnson W.E."/>
            <person name="Horin P."/>
            <person name="Corander J."/>
            <person name="Murphy D."/>
            <person name="Burger P.A."/>
        </authorList>
    </citation>
    <scope>NUCLEOTIDE SEQUENCE [LARGE SCALE GENOMIC DNA]</scope>
    <source>
        <strain evidence="2">Drom800</strain>
        <tissue evidence="2">Blood</tissue>
    </source>
</reference>
<organism evidence="2 3">
    <name type="scientific">Camelus dromedarius</name>
    <name type="common">Dromedary</name>
    <name type="synonym">Arabian camel</name>
    <dbReference type="NCBI Taxonomy" id="9838"/>
    <lineage>
        <taxon>Eukaryota</taxon>
        <taxon>Metazoa</taxon>
        <taxon>Chordata</taxon>
        <taxon>Craniata</taxon>
        <taxon>Vertebrata</taxon>
        <taxon>Euteleostomi</taxon>
        <taxon>Mammalia</taxon>
        <taxon>Eutheria</taxon>
        <taxon>Laurasiatheria</taxon>
        <taxon>Artiodactyla</taxon>
        <taxon>Tylopoda</taxon>
        <taxon>Camelidae</taxon>
        <taxon>Camelus</taxon>
    </lineage>
</organism>
<evidence type="ECO:0000256" key="1">
    <source>
        <dbReference type="SAM" id="MobiDB-lite"/>
    </source>
</evidence>
<feature type="region of interest" description="Disordered" evidence="1">
    <location>
        <begin position="488"/>
        <end position="512"/>
    </location>
</feature>
<proteinExistence type="predicted"/>
<comment type="caution">
    <text evidence="2">The sequence shown here is derived from an EMBL/GenBank/DDBJ whole genome shotgun (WGS) entry which is preliminary data.</text>
</comment>
<feature type="region of interest" description="Disordered" evidence="1">
    <location>
        <begin position="202"/>
        <end position="251"/>
    </location>
</feature>
<dbReference type="Proteomes" id="UP000299084">
    <property type="component" value="Unassembled WGS sequence"/>
</dbReference>
<name>A0A5N4D040_CAMDR</name>
<accession>A0A5N4D040</accession>
<evidence type="ECO:0000313" key="3">
    <source>
        <dbReference type="Proteomes" id="UP000299084"/>
    </source>
</evidence>
<dbReference type="AlphaFoldDB" id="A0A5N4D040"/>